<proteinExistence type="predicted"/>
<keyword evidence="3" id="KW-0804">Transcription</keyword>
<evidence type="ECO:0000256" key="3">
    <source>
        <dbReference type="ARBA" id="ARBA00023163"/>
    </source>
</evidence>
<organism evidence="6 7">
    <name type="scientific">Streptodolium elevatio</name>
    <dbReference type="NCBI Taxonomy" id="3157996"/>
    <lineage>
        <taxon>Bacteria</taxon>
        <taxon>Bacillati</taxon>
        <taxon>Actinomycetota</taxon>
        <taxon>Actinomycetes</taxon>
        <taxon>Kitasatosporales</taxon>
        <taxon>Streptomycetaceae</taxon>
        <taxon>Streptodolium</taxon>
    </lineage>
</organism>
<dbReference type="EMBL" id="JBEZFP010000052">
    <property type="protein sequence ID" value="MEU8135900.1"/>
    <property type="molecule type" value="Genomic_DNA"/>
</dbReference>
<comment type="caution">
    <text evidence="6">The sequence shown here is derived from an EMBL/GenBank/DDBJ whole genome shotgun (WGS) entry which is preliminary data.</text>
</comment>
<feature type="domain" description="HTH hxlR-type" evidence="5">
    <location>
        <begin position="182"/>
        <end position="282"/>
    </location>
</feature>
<protein>
    <submittedName>
        <fullName evidence="6">Winged helix-turn-helix transcriptional regulator</fullName>
    </submittedName>
</protein>
<dbReference type="InterPro" id="IPR036388">
    <property type="entry name" value="WH-like_DNA-bd_sf"/>
</dbReference>
<evidence type="ECO:0000256" key="1">
    <source>
        <dbReference type="ARBA" id="ARBA00023015"/>
    </source>
</evidence>
<dbReference type="CDD" id="cd00090">
    <property type="entry name" value="HTH_ARSR"/>
    <property type="match status" value="1"/>
</dbReference>
<evidence type="ECO:0000313" key="7">
    <source>
        <dbReference type="Proteomes" id="UP001551482"/>
    </source>
</evidence>
<dbReference type="Proteomes" id="UP001551482">
    <property type="component" value="Unassembled WGS sequence"/>
</dbReference>
<gene>
    <name evidence="6" type="ORF">AB0C36_20580</name>
</gene>
<dbReference type="SUPFAM" id="SSF46785">
    <property type="entry name" value="Winged helix' DNA-binding domain"/>
    <property type="match status" value="2"/>
</dbReference>
<dbReference type="RefSeq" id="WP_358356010.1">
    <property type="nucleotide sequence ID" value="NZ_JBEZFP010000052.1"/>
</dbReference>
<accession>A0ABV3DJG7</accession>
<dbReference type="PROSITE" id="PS51118">
    <property type="entry name" value="HTH_HXLR"/>
    <property type="match status" value="2"/>
</dbReference>
<evidence type="ECO:0000256" key="4">
    <source>
        <dbReference type="SAM" id="MobiDB-lite"/>
    </source>
</evidence>
<dbReference type="Gene3D" id="1.10.10.10">
    <property type="entry name" value="Winged helix-like DNA-binding domain superfamily/Winged helix DNA-binding domain"/>
    <property type="match status" value="2"/>
</dbReference>
<evidence type="ECO:0000259" key="5">
    <source>
        <dbReference type="PROSITE" id="PS51118"/>
    </source>
</evidence>
<dbReference type="InterPro" id="IPR011991">
    <property type="entry name" value="ArsR-like_HTH"/>
</dbReference>
<keyword evidence="7" id="KW-1185">Reference proteome</keyword>
<name>A0ABV3DJG7_9ACTN</name>
<sequence length="322" mass="34745">MKVTAPAPTSLGHGLLVMGDLWNLLIVRTLLTEGPARFGDLRTRLGISDPVLTRRLRDLAADGLLEAHEYHASPPRHEYRLTPSGEELWPALAALHAWDRRWAPGSALRLRGALTHAACGNRTDPVFGCGACGAIGLSARDTTASVDRSVPFASTNPRRRYHRSASVGGRDGTAPHNGSAPAPDAPVAGAAVLADRTSTSLLAAALLGHRRFGDFQALLHDTAPHTVTTRLTLLTDQGILDRTPLRDGGRRHGYRLTPKGHDFFPTFAFLIAWAARWFHQDGRPGVHITHRACGADLLPRWTCNACNGELTTLTLTPPPEPT</sequence>
<feature type="domain" description="HTH hxlR-type" evidence="5">
    <location>
        <begin position="7"/>
        <end position="107"/>
    </location>
</feature>
<evidence type="ECO:0000313" key="6">
    <source>
        <dbReference type="EMBL" id="MEU8135900.1"/>
    </source>
</evidence>
<reference evidence="6 7" key="1">
    <citation type="submission" date="2024-06" db="EMBL/GenBank/DDBJ databases">
        <title>The Natural Products Discovery Center: Release of the First 8490 Sequenced Strains for Exploring Actinobacteria Biosynthetic Diversity.</title>
        <authorList>
            <person name="Kalkreuter E."/>
            <person name="Kautsar S.A."/>
            <person name="Yang D."/>
            <person name="Bader C.D."/>
            <person name="Teijaro C.N."/>
            <person name="Fluegel L."/>
            <person name="Davis C.M."/>
            <person name="Simpson J.R."/>
            <person name="Lauterbach L."/>
            <person name="Steele A.D."/>
            <person name="Gui C."/>
            <person name="Meng S."/>
            <person name="Li G."/>
            <person name="Viehrig K."/>
            <person name="Ye F."/>
            <person name="Su P."/>
            <person name="Kiefer A.F."/>
            <person name="Nichols A."/>
            <person name="Cepeda A.J."/>
            <person name="Yan W."/>
            <person name="Fan B."/>
            <person name="Jiang Y."/>
            <person name="Adhikari A."/>
            <person name="Zheng C.-J."/>
            <person name="Schuster L."/>
            <person name="Cowan T.M."/>
            <person name="Smanski M.J."/>
            <person name="Chevrette M.G."/>
            <person name="De Carvalho L.P.S."/>
            <person name="Shen B."/>
        </authorList>
    </citation>
    <scope>NUCLEOTIDE SEQUENCE [LARGE SCALE GENOMIC DNA]</scope>
    <source>
        <strain evidence="6 7">NPDC048946</strain>
    </source>
</reference>
<keyword evidence="2" id="KW-0238">DNA-binding</keyword>
<dbReference type="InterPro" id="IPR036390">
    <property type="entry name" value="WH_DNA-bd_sf"/>
</dbReference>
<dbReference type="PANTHER" id="PTHR33204:SF18">
    <property type="entry name" value="TRANSCRIPTIONAL REGULATORY PROTEIN"/>
    <property type="match status" value="1"/>
</dbReference>
<dbReference type="PANTHER" id="PTHR33204">
    <property type="entry name" value="TRANSCRIPTIONAL REGULATOR, MARR FAMILY"/>
    <property type="match status" value="1"/>
</dbReference>
<keyword evidence="1" id="KW-0805">Transcription regulation</keyword>
<evidence type="ECO:0000256" key="2">
    <source>
        <dbReference type="ARBA" id="ARBA00023125"/>
    </source>
</evidence>
<dbReference type="Pfam" id="PF01638">
    <property type="entry name" value="HxlR"/>
    <property type="match status" value="2"/>
</dbReference>
<feature type="region of interest" description="Disordered" evidence="4">
    <location>
        <begin position="154"/>
        <end position="183"/>
    </location>
</feature>
<dbReference type="InterPro" id="IPR002577">
    <property type="entry name" value="HTH_HxlR"/>
</dbReference>